<dbReference type="OrthoDB" id="2139127at2759"/>
<dbReference type="KEGG" id="dzi:111277442"/>
<accession>A0A6P5WU47</accession>
<dbReference type="RefSeq" id="XP_022719624.1">
    <property type="nucleotide sequence ID" value="XM_022863889.1"/>
</dbReference>
<dbReference type="GeneID" id="111277442"/>
<feature type="domain" description="RNase H type-1" evidence="1">
    <location>
        <begin position="56"/>
        <end position="185"/>
    </location>
</feature>
<evidence type="ECO:0000313" key="3">
    <source>
        <dbReference type="RefSeq" id="XP_022719624.1"/>
    </source>
</evidence>
<dbReference type="AlphaFoldDB" id="A0A6P5WU47"/>
<dbReference type="Proteomes" id="UP000515121">
    <property type="component" value="Unplaced"/>
</dbReference>
<dbReference type="Pfam" id="PF13456">
    <property type="entry name" value="RVT_3"/>
    <property type="match status" value="1"/>
</dbReference>
<dbReference type="GO" id="GO:0003676">
    <property type="term" value="F:nucleic acid binding"/>
    <property type="evidence" value="ECO:0007669"/>
    <property type="project" value="InterPro"/>
</dbReference>
<name>A0A6P5WU47_DURZI</name>
<evidence type="ECO:0000313" key="2">
    <source>
        <dbReference type="Proteomes" id="UP000515121"/>
    </source>
</evidence>
<reference evidence="3" key="1">
    <citation type="submission" date="2025-08" db="UniProtKB">
        <authorList>
            <consortium name="RefSeq"/>
        </authorList>
    </citation>
    <scope>IDENTIFICATION</scope>
    <source>
        <tissue evidence="3">Fruit stalk</tissue>
    </source>
</reference>
<dbReference type="InterPro" id="IPR012337">
    <property type="entry name" value="RNaseH-like_sf"/>
</dbReference>
<dbReference type="PANTHER" id="PTHR48475">
    <property type="entry name" value="RIBONUCLEASE H"/>
    <property type="match status" value="1"/>
</dbReference>
<dbReference type="InterPro" id="IPR002156">
    <property type="entry name" value="RNaseH_domain"/>
</dbReference>
<dbReference type="PANTHER" id="PTHR48475:SF1">
    <property type="entry name" value="RNASE H TYPE-1 DOMAIN-CONTAINING PROTEIN"/>
    <property type="match status" value="1"/>
</dbReference>
<sequence>MLLEYSIAYVSQKVIKRSVIAEFLVDRAADDYEPMKLDFPYEELMVISELEEDDDEEEIWMMYFNGAANAMGHKIGVVLISPTKHYYSVTIRLNFNYTNNIAEYEACVMRLHAVLDRKIETLRVFGDSALVIYQLKGEWEIRDSKLISYHKYILELCKQFKAVHFEHLPHEENQIADALATLAIMVKIA</sequence>
<dbReference type="GO" id="GO:0004523">
    <property type="term" value="F:RNA-DNA hybrid ribonuclease activity"/>
    <property type="evidence" value="ECO:0007669"/>
    <property type="project" value="InterPro"/>
</dbReference>
<dbReference type="Gene3D" id="3.30.420.10">
    <property type="entry name" value="Ribonuclease H-like superfamily/Ribonuclease H"/>
    <property type="match status" value="1"/>
</dbReference>
<protein>
    <submittedName>
        <fullName evidence="3">Uncharacterized protein LOC111277442</fullName>
    </submittedName>
</protein>
<organism evidence="2 3">
    <name type="scientific">Durio zibethinus</name>
    <name type="common">Durian</name>
    <dbReference type="NCBI Taxonomy" id="66656"/>
    <lineage>
        <taxon>Eukaryota</taxon>
        <taxon>Viridiplantae</taxon>
        <taxon>Streptophyta</taxon>
        <taxon>Embryophyta</taxon>
        <taxon>Tracheophyta</taxon>
        <taxon>Spermatophyta</taxon>
        <taxon>Magnoliopsida</taxon>
        <taxon>eudicotyledons</taxon>
        <taxon>Gunneridae</taxon>
        <taxon>Pentapetalae</taxon>
        <taxon>rosids</taxon>
        <taxon>malvids</taxon>
        <taxon>Malvales</taxon>
        <taxon>Malvaceae</taxon>
        <taxon>Helicteroideae</taxon>
        <taxon>Durio</taxon>
    </lineage>
</organism>
<dbReference type="CDD" id="cd09279">
    <property type="entry name" value="RNase_HI_like"/>
    <property type="match status" value="1"/>
</dbReference>
<dbReference type="SUPFAM" id="SSF53098">
    <property type="entry name" value="Ribonuclease H-like"/>
    <property type="match status" value="1"/>
</dbReference>
<dbReference type="InterPro" id="IPR036397">
    <property type="entry name" value="RNaseH_sf"/>
</dbReference>
<dbReference type="PROSITE" id="PS50879">
    <property type="entry name" value="RNASE_H_1"/>
    <property type="match status" value="1"/>
</dbReference>
<gene>
    <name evidence="3" type="primary">LOC111277442</name>
</gene>
<evidence type="ECO:0000259" key="1">
    <source>
        <dbReference type="PROSITE" id="PS50879"/>
    </source>
</evidence>
<proteinExistence type="predicted"/>
<keyword evidence="2" id="KW-1185">Reference proteome</keyword>